<proteinExistence type="predicted"/>
<protein>
    <submittedName>
        <fullName evidence="1">Uncharacterized protein</fullName>
    </submittedName>
</protein>
<dbReference type="InParanoid" id="A0A165VQA1"/>
<organism evidence="1 2">
    <name type="scientific">Neolentinus lepideus HHB14362 ss-1</name>
    <dbReference type="NCBI Taxonomy" id="1314782"/>
    <lineage>
        <taxon>Eukaryota</taxon>
        <taxon>Fungi</taxon>
        <taxon>Dikarya</taxon>
        <taxon>Basidiomycota</taxon>
        <taxon>Agaricomycotina</taxon>
        <taxon>Agaricomycetes</taxon>
        <taxon>Gloeophyllales</taxon>
        <taxon>Gloeophyllaceae</taxon>
        <taxon>Neolentinus</taxon>
    </lineage>
</organism>
<name>A0A165VQA1_9AGAM</name>
<dbReference type="Proteomes" id="UP000076761">
    <property type="component" value="Unassembled WGS sequence"/>
</dbReference>
<dbReference type="AlphaFoldDB" id="A0A165VQA1"/>
<accession>A0A165VQA1</accession>
<reference evidence="1 2" key="1">
    <citation type="journal article" date="2016" name="Mol. Biol. Evol.">
        <title>Comparative Genomics of Early-Diverging Mushroom-Forming Fungi Provides Insights into the Origins of Lignocellulose Decay Capabilities.</title>
        <authorList>
            <person name="Nagy L.G."/>
            <person name="Riley R."/>
            <person name="Tritt A."/>
            <person name="Adam C."/>
            <person name="Daum C."/>
            <person name="Floudas D."/>
            <person name="Sun H."/>
            <person name="Yadav J.S."/>
            <person name="Pangilinan J."/>
            <person name="Larsson K.H."/>
            <person name="Matsuura K."/>
            <person name="Barry K."/>
            <person name="Labutti K."/>
            <person name="Kuo R."/>
            <person name="Ohm R.A."/>
            <person name="Bhattacharya S.S."/>
            <person name="Shirouzu T."/>
            <person name="Yoshinaga Y."/>
            <person name="Martin F.M."/>
            <person name="Grigoriev I.V."/>
            <person name="Hibbett D.S."/>
        </authorList>
    </citation>
    <scope>NUCLEOTIDE SEQUENCE [LARGE SCALE GENOMIC DNA]</scope>
    <source>
        <strain evidence="1 2">HHB14362 ss-1</strain>
    </source>
</reference>
<gene>
    <name evidence="1" type="ORF">NEOLEDRAFT_1126752</name>
</gene>
<sequence length="81" mass="9255">MEVGSYRRSVGNFSDPHHTLINRNQNTLQCFAPVIKKDDAQAAFDTPAFDMALRKFVSPNLRVFPLLCNPLYDLVRIESSR</sequence>
<evidence type="ECO:0000313" key="2">
    <source>
        <dbReference type="Proteomes" id="UP000076761"/>
    </source>
</evidence>
<dbReference type="EMBL" id="KV425552">
    <property type="protein sequence ID" value="KZT30018.1"/>
    <property type="molecule type" value="Genomic_DNA"/>
</dbReference>
<evidence type="ECO:0000313" key="1">
    <source>
        <dbReference type="EMBL" id="KZT30018.1"/>
    </source>
</evidence>
<keyword evidence="2" id="KW-1185">Reference proteome</keyword>